<evidence type="ECO:0000313" key="3">
    <source>
        <dbReference type="Proteomes" id="UP001172630"/>
    </source>
</evidence>
<evidence type="ECO:0000256" key="1">
    <source>
        <dbReference type="SAM" id="MobiDB-lite"/>
    </source>
</evidence>
<keyword evidence="3" id="KW-1185">Reference proteome</keyword>
<organism evidence="2 3">
    <name type="scientific">Rhizobium calliandrae</name>
    <dbReference type="NCBI Taxonomy" id="1312182"/>
    <lineage>
        <taxon>Bacteria</taxon>
        <taxon>Pseudomonadati</taxon>
        <taxon>Pseudomonadota</taxon>
        <taxon>Alphaproteobacteria</taxon>
        <taxon>Hyphomicrobiales</taxon>
        <taxon>Rhizobiaceae</taxon>
        <taxon>Rhizobium/Agrobacterium group</taxon>
        <taxon>Rhizobium</taxon>
    </lineage>
</organism>
<feature type="region of interest" description="Disordered" evidence="1">
    <location>
        <begin position="1"/>
        <end position="26"/>
    </location>
</feature>
<protein>
    <submittedName>
        <fullName evidence="2">Uncharacterized protein</fullName>
    </submittedName>
</protein>
<gene>
    <name evidence="2" type="ORF">PY650_20765</name>
</gene>
<dbReference type="EMBL" id="JARFYN010000028">
    <property type="protein sequence ID" value="MDL2408050.1"/>
    <property type="molecule type" value="Genomic_DNA"/>
</dbReference>
<dbReference type="RefSeq" id="WP_285881450.1">
    <property type="nucleotide sequence ID" value="NZ_JARFYN010000028.1"/>
</dbReference>
<dbReference type="Proteomes" id="UP001172630">
    <property type="component" value="Unassembled WGS sequence"/>
</dbReference>
<comment type="caution">
    <text evidence="2">The sequence shown here is derived from an EMBL/GenBank/DDBJ whole genome shotgun (WGS) entry which is preliminary data.</text>
</comment>
<feature type="compositionally biased region" description="Low complexity" evidence="1">
    <location>
        <begin position="17"/>
        <end position="26"/>
    </location>
</feature>
<evidence type="ECO:0000313" key="2">
    <source>
        <dbReference type="EMBL" id="MDL2408050.1"/>
    </source>
</evidence>
<sequence>MKILQQPDMKTPITAETGDSTTDSSLTTTKLTGARIMGDSESSRILSTNACRNNLLSAVTGFLANPTAKISQSLIQGPDSSTSDDTILEAWESWYAARMLQDKLCRRQQRLERKLMQMAGGFPHVELTVPGRSAPVFARTAEETDRWLPGVEMEGLRDRAKSELARARNAWDTADAKLGYSAAHAAENKAGARAIDLAATLLKMPARSIEDLTAKLHCLIEMEDPGAMGAETPWLELRSILLDLLELNGR</sequence>
<accession>A0ABT7KJ78</accession>
<name>A0ABT7KJ78_9HYPH</name>
<proteinExistence type="predicted"/>
<reference evidence="2" key="1">
    <citation type="submission" date="2023-06" db="EMBL/GenBank/DDBJ databases">
        <title>Phylogenetic Diversity of Rhizobium strains.</title>
        <authorList>
            <person name="Moura F.T."/>
            <person name="Helene L.C.F."/>
            <person name="Hungria M."/>
        </authorList>
    </citation>
    <scope>NUCLEOTIDE SEQUENCE</scope>
    <source>
        <strain evidence="2">CCGE524</strain>
    </source>
</reference>